<protein>
    <submittedName>
        <fullName evidence="1">Uncharacterized protein</fullName>
    </submittedName>
</protein>
<dbReference type="EMBL" id="CM046389">
    <property type="protein sequence ID" value="KAI8566677.1"/>
    <property type="molecule type" value="Genomic_DNA"/>
</dbReference>
<evidence type="ECO:0000313" key="2">
    <source>
        <dbReference type="Proteomes" id="UP001062846"/>
    </source>
</evidence>
<name>A0ACC0PLS3_RHOML</name>
<keyword evidence="2" id="KW-1185">Reference proteome</keyword>
<accession>A0ACC0PLS3</accession>
<comment type="caution">
    <text evidence="1">The sequence shown here is derived from an EMBL/GenBank/DDBJ whole genome shotgun (WGS) entry which is preliminary data.</text>
</comment>
<proteinExistence type="predicted"/>
<evidence type="ECO:0000313" key="1">
    <source>
        <dbReference type="EMBL" id="KAI8566677.1"/>
    </source>
</evidence>
<sequence length="253" mass="28432">MTFLVSYSSQIRKQRPDHSTIYGSTGSSSNYPEPIKTNQTPRKPIPGPAEVSAPLIENLLPEIIFEILSRLPVKSLLRFRCVSKSWRSMISDPKFAKAHLSLASTKPDYAHHRLLLLSLLSREFAVKSCSLHAILQEHSDTAVDLDYPLKAPHSTVSIYDFCNGFNVEVMMYTLKTDSWRSLVEFSNCLPPFGSGICVNGVLHWTASGESHMVIVSLDLVKETFGEVLLPDYRDGHSQLMLHVVINWMPLFSL</sequence>
<organism evidence="1 2">
    <name type="scientific">Rhododendron molle</name>
    <name type="common">Chinese azalea</name>
    <name type="synonym">Azalea mollis</name>
    <dbReference type="NCBI Taxonomy" id="49168"/>
    <lineage>
        <taxon>Eukaryota</taxon>
        <taxon>Viridiplantae</taxon>
        <taxon>Streptophyta</taxon>
        <taxon>Embryophyta</taxon>
        <taxon>Tracheophyta</taxon>
        <taxon>Spermatophyta</taxon>
        <taxon>Magnoliopsida</taxon>
        <taxon>eudicotyledons</taxon>
        <taxon>Gunneridae</taxon>
        <taxon>Pentapetalae</taxon>
        <taxon>asterids</taxon>
        <taxon>Ericales</taxon>
        <taxon>Ericaceae</taxon>
        <taxon>Ericoideae</taxon>
        <taxon>Rhodoreae</taxon>
        <taxon>Rhododendron</taxon>
    </lineage>
</organism>
<gene>
    <name evidence="1" type="ORF">RHMOL_Rhmol02G0060600</name>
</gene>
<dbReference type="Proteomes" id="UP001062846">
    <property type="component" value="Chromosome 2"/>
</dbReference>
<reference evidence="1" key="1">
    <citation type="submission" date="2022-02" db="EMBL/GenBank/DDBJ databases">
        <title>Plant Genome Project.</title>
        <authorList>
            <person name="Zhang R.-G."/>
        </authorList>
    </citation>
    <scope>NUCLEOTIDE SEQUENCE</scope>
    <source>
        <strain evidence="1">AT1</strain>
    </source>
</reference>